<dbReference type="Proteomes" id="UP000288805">
    <property type="component" value="Unassembled WGS sequence"/>
</dbReference>
<accession>A0A438D0I4</accession>
<proteinExistence type="predicted"/>
<evidence type="ECO:0000313" key="1">
    <source>
        <dbReference type="EMBL" id="RVW28956.1"/>
    </source>
</evidence>
<evidence type="ECO:0008006" key="3">
    <source>
        <dbReference type="Google" id="ProtNLM"/>
    </source>
</evidence>
<sequence>MVGLQLHGRRIYGRTEGIIPKQKSSTPFLESLSSCIQNHGKMQFEFEFYFHVSSSSSSSSSRLFLNLFCQSQFRSAVDGQLNPRCIASNGVLGFDCECNPGWKKIRIGALTFPSCIVPNYMFNVDCLSVVSCHSACALKFPSREGTLDLQCGKGVSSPPPNPTPASLLPPSFNLLDRNFGAGCTGLGFGQHSPPSPSLSGSIRVSNCWSCLQALTMVALAAVFLVWV</sequence>
<dbReference type="EMBL" id="QGNW01001869">
    <property type="protein sequence ID" value="RVW28956.1"/>
    <property type="molecule type" value="Genomic_DNA"/>
</dbReference>
<evidence type="ECO:0000313" key="2">
    <source>
        <dbReference type="Proteomes" id="UP000288805"/>
    </source>
</evidence>
<organism evidence="1 2">
    <name type="scientific">Vitis vinifera</name>
    <name type="common">Grape</name>
    <dbReference type="NCBI Taxonomy" id="29760"/>
    <lineage>
        <taxon>Eukaryota</taxon>
        <taxon>Viridiplantae</taxon>
        <taxon>Streptophyta</taxon>
        <taxon>Embryophyta</taxon>
        <taxon>Tracheophyta</taxon>
        <taxon>Spermatophyta</taxon>
        <taxon>Magnoliopsida</taxon>
        <taxon>eudicotyledons</taxon>
        <taxon>Gunneridae</taxon>
        <taxon>Pentapetalae</taxon>
        <taxon>rosids</taxon>
        <taxon>Vitales</taxon>
        <taxon>Vitaceae</taxon>
        <taxon>Viteae</taxon>
        <taxon>Vitis</taxon>
    </lineage>
</organism>
<protein>
    <recommendedName>
        <fullName evidence="3">EGF-like domain-containing protein</fullName>
    </recommendedName>
</protein>
<reference evidence="1 2" key="1">
    <citation type="journal article" date="2018" name="PLoS Genet.">
        <title>Population sequencing reveals clonal diversity and ancestral inbreeding in the grapevine cultivar Chardonnay.</title>
        <authorList>
            <person name="Roach M.J."/>
            <person name="Johnson D.L."/>
            <person name="Bohlmann J."/>
            <person name="van Vuuren H.J."/>
            <person name="Jones S.J."/>
            <person name="Pretorius I.S."/>
            <person name="Schmidt S.A."/>
            <person name="Borneman A.R."/>
        </authorList>
    </citation>
    <scope>NUCLEOTIDE SEQUENCE [LARGE SCALE GENOMIC DNA]</scope>
    <source>
        <strain evidence="2">cv. Chardonnay</strain>
        <tissue evidence="1">Leaf</tissue>
    </source>
</reference>
<dbReference type="AlphaFoldDB" id="A0A438D0I4"/>
<name>A0A438D0I4_VITVI</name>
<comment type="caution">
    <text evidence="1">The sequence shown here is derived from an EMBL/GenBank/DDBJ whole genome shotgun (WGS) entry which is preliminary data.</text>
</comment>
<gene>
    <name evidence="1" type="ORF">CK203_094780</name>
</gene>